<reference evidence="3" key="1">
    <citation type="submission" date="2021-12" db="EMBL/GenBank/DDBJ databases">
        <authorList>
            <person name="Zaccaron A."/>
            <person name="Stergiopoulos I."/>
        </authorList>
    </citation>
    <scope>NUCLEOTIDE SEQUENCE</scope>
    <source>
        <strain evidence="3">Race5_Kim</strain>
    </source>
</reference>
<feature type="compositionally biased region" description="Low complexity" evidence="2">
    <location>
        <begin position="385"/>
        <end position="403"/>
    </location>
</feature>
<evidence type="ECO:0000256" key="1">
    <source>
        <dbReference type="SAM" id="Coils"/>
    </source>
</evidence>
<reference evidence="3" key="2">
    <citation type="journal article" date="2022" name="Microb. Genom.">
        <title>A chromosome-scale genome assembly of the tomato pathogen Cladosporium fulvum reveals a compartmentalized genome architecture and the presence of a dispensable chromosome.</title>
        <authorList>
            <person name="Zaccaron A.Z."/>
            <person name="Chen L.H."/>
            <person name="Samaras A."/>
            <person name="Stergiopoulos I."/>
        </authorList>
    </citation>
    <scope>NUCLEOTIDE SEQUENCE</scope>
    <source>
        <strain evidence="3">Race5_Kim</strain>
    </source>
</reference>
<organism evidence="3 4">
    <name type="scientific">Passalora fulva</name>
    <name type="common">Tomato leaf mold</name>
    <name type="synonym">Cladosporium fulvum</name>
    <dbReference type="NCBI Taxonomy" id="5499"/>
    <lineage>
        <taxon>Eukaryota</taxon>
        <taxon>Fungi</taxon>
        <taxon>Dikarya</taxon>
        <taxon>Ascomycota</taxon>
        <taxon>Pezizomycotina</taxon>
        <taxon>Dothideomycetes</taxon>
        <taxon>Dothideomycetidae</taxon>
        <taxon>Mycosphaerellales</taxon>
        <taxon>Mycosphaerellaceae</taxon>
        <taxon>Fulvia</taxon>
    </lineage>
</organism>
<evidence type="ECO:0000256" key="2">
    <source>
        <dbReference type="SAM" id="MobiDB-lite"/>
    </source>
</evidence>
<dbReference type="RefSeq" id="XP_047766260.1">
    <property type="nucleotide sequence ID" value="XM_047908862.1"/>
</dbReference>
<evidence type="ECO:0000313" key="4">
    <source>
        <dbReference type="Proteomes" id="UP000756132"/>
    </source>
</evidence>
<feature type="compositionally biased region" description="Basic and acidic residues" evidence="2">
    <location>
        <begin position="256"/>
        <end position="266"/>
    </location>
</feature>
<name>A0A9Q8UTF5_PASFU</name>
<dbReference type="AlphaFoldDB" id="A0A9Q8UTF5"/>
<dbReference type="GeneID" id="71989592"/>
<evidence type="ECO:0000313" key="3">
    <source>
        <dbReference type="EMBL" id="UJO21894.1"/>
    </source>
</evidence>
<gene>
    <name evidence="3" type="ORF">CLAFUR5_09714</name>
</gene>
<feature type="region of interest" description="Disordered" evidence="2">
    <location>
        <begin position="383"/>
        <end position="404"/>
    </location>
</feature>
<feature type="compositionally biased region" description="Polar residues" evidence="2">
    <location>
        <begin position="32"/>
        <end position="44"/>
    </location>
</feature>
<feature type="compositionally biased region" description="Low complexity" evidence="2">
    <location>
        <begin position="337"/>
        <end position="346"/>
    </location>
</feature>
<dbReference type="EMBL" id="CP090171">
    <property type="protein sequence ID" value="UJO21894.1"/>
    <property type="molecule type" value="Genomic_DNA"/>
</dbReference>
<feature type="region of interest" description="Disordered" evidence="2">
    <location>
        <begin position="322"/>
        <end position="351"/>
    </location>
</feature>
<accession>A0A9Q8UTF5</accession>
<keyword evidence="4" id="KW-1185">Reference proteome</keyword>
<proteinExistence type="predicted"/>
<sequence length="492" mass="54476">MQAATTGAKRCWDWVKDYSGYEETSRKALKHTAQTSPSSATLSASKLPGDATNKTDSGIEDSAGSQPGKGEALMARNAAQREVLEPYIFDANEGPDYVAGPSFVVNTGSAGNQLPAILLTEELSNILQEAAIATRDLREATSRRDAQAQILDRFRSWSLDQQRKLLRLRDTHEGVEGGEKVRRQLQLKVREYDRRIREVRDQKASYKKQIADLEQRADAANKVAALAIEDVLVRGNLLSGQVQGKTDEDIAFERKYAVPKDNDESHTMVLPDDDPEQASEHRQSPESEVVLNPAAVHKAQVIGRYREATDMMERARVHFNNRHENCQPQHTGRGAGSSNSASSQESPTEKDLKVLQRHRQLTRQLVEAEEAFSEAKREAKAVGFATTSEASSDDSSQSEATAEPGADYRSWCDVVTIQAWINTLPSKTESRISGVGGYAQEAKAIRNHEHDHEVGVGECESTFAECGENQKALRRWKQYCEGLRVVAGRSVK</sequence>
<feature type="region of interest" description="Disordered" evidence="2">
    <location>
        <begin position="256"/>
        <end position="290"/>
    </location>
</feature>
<feature type="coiled-coil region" evidence="1">
    <location>
        <begin position="182"/>
        <end position="230"/>
    </location>
</feature>
<dbReference type="KEGG" id="ffu:CLAFUR5_09714"/>
<protein>
    <submittedName>
        <fullName evidence="3">Uncharacterized protein</fullName>
    </submittedName>
</protein>
<feature type="region of interest" description="Disordered" evidence="2">
    <location>
        <begin position="28"/>
        <end position="72"/>
    </location>
</feature>
<dbReference type="Proteomes" id="UP000756132">
    <property type="component" value="Chromosome 9"/>
</dbReference>
<keyword evidence="1" id="KW-0175">Coiled coil</keyword>
<dbReference type="OrthoDB" id="5391053at2759"/>